<keyword evidence="3" id="KW-1185">Reference proteome</keyword>
<dbReference type="EMBL" id="JACHIP010000021">
    <property type="protein sequence ID" value="MBB5060877.1"/>
    <property type="molecule type" value="Genomic_DNA"/>
</dbReference>
<keyword evidence="1" id="KW-0472">Membrane</keyword>
<keyword evidence="1" id="KW-1133">Transmembrane helix</keyword>
<protein>
    <submittedName>
        <fullName evidence="2">Uncharacterized protein</fullName>
    </submittedName>
</protein>
<organism evidence="2 3">
    <name type="scientific">Granulicella aggregans</name>
    <dbReference type="NCBI Taxonomy" id="474949"/>
    <lineage>
        <taxon>Bacteria</taxon>
        <taxon>Pseudomonadati</taxon>
        <taxon>Acidobacteriota</taxon>
        <taxon>Terriglobia</taxon>
        <taxon>Terriglobales</taxon>
        <taxon>Acidobacteriaceae</taxon>
        <taxon>Granulicella</taxon>
    </lineage>
</organism>
<evidence type="ECO:0000313" key="3">
    <source>
        <dbReference type="Proteomes" id="UP000540989"/>
    </source>
</evidence>
<name>A0A7W7ZJ46_9BACT</name>
<evidence type="ECO:0000256" key="1">
    <source>
        <dbReference type="SAM" id="Phobius"/>
    </source>
</evidence>
<sequence>MDSCGLTLLKSTPAVAWRFFFVLTTAMSRLYLVPHLEDTVRIDQ</sequence>
<feature type="transmembrane region" description="Helical" evidence="1">
    <location>
        <begin position="15"/>
        <end position="32"/>
    </location>
</feature>
<dbReference type="AlphaFoldDB" id="A0A7W7ZJ46"/>
<reference evidence="2 3" key="1">
    <citation type="submission" date="2020-08" db="EMBL/GenBank/DDBJ databases">
        <title>Genomic Encyclopedia of Type Strains, Phase IV (KMG-V): Genome sequencing to study the core and pangenomes of soil and plant-associated prokaryotes.</title>
        <authorList>
            <person name="Whitman W."/>
        </authorList>
    </citation>
    <scope>NUCLEOTIDE SEQUENCE [LARGE SCALE GENOMIC DNA]</scope>
    <source>
        <strain evidence="2 3">M8UP14</strain>
    </source>
</reference>
<dbReference type="Proteomes" id="UP000540989">
    <property type="component" value="Unassembled WGS sequence"/>
</dbReference>
<evidence type="ECO:0000313" key="2">
    <source>
        <dbReference type="EMBL" id="MBB5060877.1"/>
    </source>
</evidence>
<accession>A0A7W7ZJ46</accession>
<proteinExistence type="predicted"/>
<keyword evidence="1" id="KW-0812">Transmembrane</keyword>
<gene>
    <name evidence="2" type="ORF">HDF16_005613</name>
</gene>
<comment type="caution">
    <text evidence="2">The sequence shown here is derived from an EMBL/GenBank/DDBJ whole genome shotgun (WGS) entry which is preliminary data.</text>
</comment>